<proteinExistence type="predicted"/>
<dbReference type="Proteomes" id="UP001500282">
    <property type="component" value="Unassembled WGS sequence"/>
</dbReference>
<evidence type="ECO:0008006" key="3">
    <source>
        <dbReference type="Google" id="ProtNLM"/>
    </source>
</evidence>
<gene>
    <name evidence="1" type="ORF">GCM10009579_85300</name>
</gene>
<accession>A0ABP4I198</accession>
<sequence>MLGVSDQTVARRYARLRNEAGVRVIGALWPESVGRQLWLVRVRCVPEAVAGLA</sequence>
<comment type="caution">
    <text evidence="1">The sequence shown here is derived from an EMBL/GenBank/DDBJ whole genome shotgun (WGS) entry which is preliminary data.</text>
</comment>
<name>A0ABP4I198_9ACTN</name>
<evidence type="ECO:0000313" key="1">
    <source>
        <dbReference type="EMBL" id="GAA1302956.1"/>
    </source>
</evidence>
<organism evidence="1 2">
    <name type="scientific">Streptomyces javensis</name>
    <dbReference type="NCBI Taxonomy" id="114698"/>
    <lineage>
        <taxon>Bacteria</taxon>
        <taxon>Bacillati</taxon>
        <taxon>Actinomycetota</taxon>
        <taxon>Actinomycetes</taxon>
        <taxon>Kitasatosporales</taxon>
        <taxon>Streptomycetaceae</taxon>
        <taxon>Streptomyces</taxon>
        <taxon>Streptomyces violaceusniger group</taxon>
    </lineage>
</organism>
<dbReference type="EMBL" id="BAAAIH010000093">
    <property type="protein sequence ID" value="GAA1302956.1"/>
    <property type="molecule type" value="Genomic_DNA"/>
</dbReference>
<reference evidence="2" key="1">
    <citation type="journal article" date="2019" name="Int. J. Syst. Evol. Microbiol.">
        <title>The Global Catalogue of Microorganisms (GCM) 10K type strain sequencing project: providing services to taxonomists for standard genome sequencing and annotation.</title>
        <authorList>
            <consortium name="The Broad Institute Genomics Platform"/>
            <consortium name="The Broad Institute Genome Sequencing Center for Infectious Disease"/>
            <person name="Wu L."/>
            <person name="Ma J."/>
        </authorList>
    </citation>
    <scope>NUCLEOTIDE SEQUENCE [LARGE SCALE GENOMIC DNA]</scope>
    <source>
        <strain evidence="2">JCM 11448</strain>
    </source>
</reference>
<keyword evidence="2" id="KW-1185">Reference proteome</keyword>
<evidence type="ECO:0000313" key="2">
    <source>
        <dbReference type="Proteomes" id="UP001500282"/>
    </source>
</evidence>
<protein>
    <recommendedName>
        <fullName evidence="3">AsnC family transcriptional regulator</fullName>
    </recommendedName>
</protein>